<protein>
    <submittedName>
        <fullName evidence="6">Uncharacterized protein</fullName>
    </submittedName>
</protein>
<dbReference type="AlphaFoldDB" id="A0A177B6R1"/>
<keyword evidence="3" id="KW-0677">Repeat</keyword>
<dbReference type="PANTHER" id="PTHR10552">
    <property type="entry name" value="U2 SMALL NUCLEAR RIBONUCLEOPROTEIN A"/>
    <property type="match status" value="1"/>
</dbReference>
<keyword evidence="7" id="KW-1185">Reference proteome</keyword>
<dbReference type="FunFam" id="3.80.10.10:FF:000026">
    <property type="entry name" value="U2 small nuclear ribonucleoprotein A"/>
    <property type="match status" value="1"/>
</dbReference>
<dbReference type="Gene3D" id="3.80.10.10">
    <property type="entry name" value="Ribonuclease Inhibitor"/>
    <property type="match status" value="1"/>
</dbReference>
<dbReference type="EMBL" id="LWCA01000209">
    <property type="protein sequence ID" value="OAF69936.1"/>
    <property type="molecule type" value="Genomic_DNA"/>
</dbReference>
<proteinExistence type="inferred from homology"/>
<keyword evidence="2" id="KW-0433">Leucine-rich repeat</keyword>
<dbReference type="Proteomes" id="UP000078046">
    <property type="component" value="Unassembled WGS sequence"/>
</dbReference>
<comment type="subcellular location">
    <subcellularLocation>
        <location evidence="1">Nucleus</location>
    </subcellularLocation>
</comment>
<dbReference type="PANTHER" id="PTHR10552:SF6">
    <property type="entry name" value="U2 SMALL NUCLEAR RIBONUCLEOPROTEIN A"/>
    <property type="match status" value="1"/>
</dbReference>
<gene>
    <name evidence="6" type="ORF">A3Q56_02318</name>
</gene>
<evidence type="ECO:0000313" key="6">
    <source>
        <dbReference type="EMBL" id="OAF69936.1"/>
    </source>
</evidence>
<organism evidence="6 7">
    <name type="scientific">Intoshia linei</name>
    <dbReference type="NCBI Taxonomy" id="1819745"/>
    <lineage>
        <taxon>Eukaryota</taxon>
        <taxon>Metazoa</taxon>
        <taxon>Spiralia</taxon>
        <taxon>Lophotrochozoa</taxon>
        <taxon>Mesozoa</taxon>
        <taxon>Orthonectida</taxon>
        <taxon>Rhopaluridae</taxon>
        <taxon>Intoshia</taxon>
    </lineage>
</organism>
<keyword evidence="4" id="KW-0539">Nucleus</keyword>
<evidence type="ECO:0000256" key="1">
    <source>
        <dbReference type="ARBA" id="ARBA00004123"/>
    </source>
</evidence>
<evidence type="ECO:0000256" key="5">
    <source>
        <dbReference type="ARBA" id="ARBA00024196"/>
    </source>
</evidence>
<accession>A0A177B6R1</accession>
<sequence length="214" mass="24664">MVQLTNSTILNAFQHTNAVYDRELVLRGYNFVLIENLGATLDQFDSIDFSDNDIRSLDGFPLLYRLKSLYFSNNRIIRVVKGIEESLPNLTDLILTNNLIDTFTDVDQLANLKKLRTLSLIRNPINNHRYYRKYVIYKLRHLKILDFQKISAAERKEADGLFNENGGSLAKSEKDKYYMKTTIESQQLLDNAISNTKSIQEIDQLNAKLSAGTY</sequence>
<dbReference type="GO" id="GO:0030620">
    <property type="term" value="F:U2 snRNA binding"/>
    <property type="evidence" value="ECO:0007669"/>
    <property type="project" value="InterPro"/>
</dbReference>
<dbReference type="GO" id="GO:0005686">
    <property type="term" value="C:U2 snRNP"/>
    <property type="evidence" value="ECO:0007669"/>
    <property type="project" value="TreeGrafter"/>
</dbReference>
<comment type="caution">
    <text evidence="6">The sequence shown here is derived from an EMBL/GenBank/DDBJ whole genome shotgun (WGS) entry which is preliminary data.</text>
</comment>
<evidence type="ECO:0000256" key="2">
    <source>
        <dbReference type="ARBA" id="ARBA00022614"/>
    </source>
</evidence>
<dbReference type="Pfam" id="PF14580">
    <property type="entry name" value="LRR_9"/>
    <property type="match status" value="1"/>
</dbReference>
<dbReference type="SUPFAM" id="SSF52058">
    <property type="entry name" value="L domain-like"/>
    <property type="match status" value="1"/>
</dbReference>
<dbReference type="InterPro" id="IPR032675">
    <property type="entry name" value="LRR_dom_sf"/>
</dbReference>
<dbReference type="OrthoDB" id="433501at2759"/>
<dbReference type="GO" id="GO:0000398">
    <property type="term" value="P:mRNA splicing, via spliceosome"/>
    <property type="evidence" value="ECO:0007669"/>
    <property type="project" value="InterPro"/>
</dbReference>
<evidence type="ECO:0000313" key="7">
    <source>
        <dbReference type="Proteomes" id="UP000078046"/>
    </source>
</evidence>
<name>A0A177B6R1_9BILA</name>
<dbReference type="SMART" id="SM00365">
    <property type="entry name" value="LRR_SD22"/>
    <property type="match status" value="3"/>
</dbReference>
<dbReference type="InterPro" id="IPR044640">
    <property type="entry name" value="RU2A"/>
</dbReference>
<reference evidence="6 7" key="1">
    <citation type="submission" date="2016-04" db="EMBL/GenBank/DDBJ databases">
        <title>The genome of Intoshia linei affirms orthonectids as highly simplified spiralians.</title>
        <authorList>
            <person name="Mikhailov K.V."/>
            <person name="Slusarev G.S."/>
            <person name="Nikitin M.A."/>
            <person name="Logacheva M.D."/>
            <person name="Penin A."/>
            <person name="Aleoshin V."/>
            <person name="Panchin Y.V."/>
        </authorList>
    </citation>
    <scope>NUCLEOTIDE SEQUENCE [LARGE SCALE GENOMIC DNA]</scope>
    <source>
        <strain evidence="6">Intl2013</strain>
        <tissue evidence="6">Whole animal</tissue>
    </source>
</reference>
<evidence type="ECO:0000256" key="3">
    <source>
        <dbReference type="ARBA" id="ARBA00022737"/>
    </source>
</evidence>
<evidence type="ECO:0000256" key="4">
    <source>
        <dbReference type="ARBA" id="ARBA00023242"/>
    </source>
</evidence>
<comment type="similarity">
    <text evidence="5">Belongs to the U2 small nuclear ribonucleoprotein A family.</text>
</comment>